<accession>A0A3E2MUV0</accession>
<organism evidence="1 2">
    <name type="scientific">Mycobacterium marinum</name>
    <dbReference type="NCBI Taxonomy" id="1781"/>
    <lineage>
        <taxon>Bacteria</taxon>
        <taxon>Bacillati</taxon>
        <taxon>Actinomycetota</taxon>
        <taxon>Actinomycetes</taxon>
        <taxon>Mycobacteriales</taxon>
        <taxon>Mycobacteriaceae</taxon>
        <taxon>Mycobacterium</taxon>
        <taxon>Mycobacterium ulcerans group</taxon>
    </lineage>
</organism>
<evidence type="ECO:0000313" key="1">
    <source>
        <dbReference type="EMBL" id="RFZ40281.1"/>
    </source>
</evidence>
<gene>
    <name evidence="1" type="ORF">DAVIS_03031</name>
</gene>
<name>A0A3E2MUV0_MYCMR</name>
<protein>
    <submittedName>
        <fullName evidence="1">Uncharacterized protein</fullName>
    </submittedName>
</protein>
<dbReference type="EMBL" id="PEDF01000090">
    <property type="protein sequence ID" value="RFZ40281.1"/>
    <property type="molecule type" value="Genomic_DNA"/>
</dbReference>
<evidence type="ECO:0000313" key="2">
    <source>
        <dbReference type="Proteomes" id="UP000257451"/>
    </source>
</evidence>
<comment type="caution">
    <text evidence="1">The sequence shown here is derived from an EMBL/GenBank/DDBJ whole genome shotgun (WGS) entry which is preliminary data.</text>
</comment>
<proteinExistence type="predicted"/>
<dbReference type="Proteomes" id="UP000257451">
    <property type="component" value="Unassembled WGS sequence"/>
</dbReference>
<reference evidence="1 2" key="1">
    <citation type="journal article" date="2018" name="Sci. Rep.">
        <title>Extensive genomic diversity among Mycobacterium marinum strains revealed by whole genome sequencing.</title>
        <authorList>
            <person name="Das S."/>
            <person name="Pettersson B.M."/>
            <person name="Behra P.R."/>
            <person name="Mallick A."/>
            <person name="Cheramie M."/>
            <person name="Ramesh M."/>
            <person name="Shirreff L."/>
            <person name="DuCote T."/>
            <person name="Dasgupta S."/>
            <person name="Ennis D.G."/>
            <person name="Kirsebom L.A."/>
        </authorList>
    </citation>
    <scope>NUCLEOTIDE SEQUENCE [LARGE SCALE GENOMIC DNA]</scope>
    <source>
        <strain evidence="1 2">Davis1</strain>
    </source>
</reference>
<dbReference type="AlphaFoldDB" id="A0A3E2MUV0"/>
<sequence length="110" mass="11642">MPVPRVQSVTVKMIWPPTKITALQGQDIFELPEGLVVRDLTGNLSSAAFRPPRFAAAESMRQILKGVANVAGWAEGADVDGGAKGHLVVATSGFIGLRVCCTPLRCLSKP</sequence>